<reference evidence="2 3" key="1">
    <citation type="submission" date="2017-04" db="EMBL/GenBank/DDBJ databases">
        <title>Draft genome of the yeast Clavispora lusitaniae type strain CBS 6936.</title>
        <authorList>
            <person name="Durrens P."/>
            <person name="Klopp C."/>
            <person name="Biteau N."/>
            <person name="Fitton-Ouhabi V."/>
            <person name="Dementhon K."/>
            <person name="Accoceberry I."/>
            <person name="Sherman D.J."/>
            <person name="Noel T."/>
        </authorList>
    </citation>
    <scope>NUCLEOTIDE SEQUENCE [LARGE SCALE GENOMIC DNA]</scope>
    <source>
        <strain evidence="2 3">CBS 6936</strain>
    </source>
</reference>
<feature type="region of interest" description="Disordered" evidence="1">
    <location>
        <begin position="55"/>
        <end position="97"/>
    </location>
</feature>
<dbReference type="KEGG" id="clus:A9F13_16g01353"/>
<comment type="caution">
    <text evidence="2">The sequence shown here is derived from an EMBL/GenBank/DDBJ whole genome shotgun (WGS) entry which is preliminary data.</text>
</comment>
<name>A0AA91PWZ2_CLALS</name>
<gene>
    <name evidence="2" type="ORF">A9F13_16g01353</name>
</gene>
<dbReference type="AlphaFoldDB" id="A0AA91PWZ2"/>
<sequence length="97" mass="10642">METETKSDWNARGCGRIGWDAGSHVNEKAEKETAVGDGWMDLPAKVRWRLFGEKRPSEKPACGGDPGRRVGSRPELALPGAPDEQLNNPWIQLLDSG</sequence>
<organism evidence="2 3">
    <name type="scientific">Clavispora lusitaniae</name>
    <name type="common">Candida lusitaniae</name>
    <dbReference type="NCBI Taxonomy" id="36911"/>
    <lineage>
        <taxon>Eukaryota</taxon>
        <taxon>Fungi</taxon>
        <taxon>Dikarya</taxon>
        <taxon>Ascomycota</taxon>
        <taxon>Saccharomycotina</taxon>
        <taxon>Pichiomycetes</taxon>
        <taxon>Metschnikowiaceae</taxon>
        <taxon>Clavispora</taxon>
    </lineage>
</organism>
<proteinExistence type="predicted"/>
<protein>
    <submittedName>
        <fullName evidence="2">Uncharacterized protein</fullName>
    </submittedName>
</protein>
<evidence type="ECO:0000313" key="3">
    <source>
        <dbReference type="Proteomes" id="UP000195602"/>
    </source>
</evidence>
<dbReference type="EMBL" id="LYUB02000016">
    <property type="protein sequence ID" value="OVF07027.1"/>
    <property type="molecule type" value="Genomic_DNA"/>
</dbReference>
<evidence type="ECO:0000313" key="2">
    <source>
        <dbReference type="EMBL" id="OVF07027.1"/>
    </source>
</evidence>
<accession>A0AA91PWZ2</accession>
<dbReference type="Proteomes" id="UP000195602">
    <property type="component" value="Unassembled WGS sequence"/>
</dbReference>
<evidence type="ECO:0000256" key="1">
    <source>
        <dbReference type="SAM" id="MobiDB-lite"/>
    </source>
</evidence>